<keyword evidence="3" id="KW-1185">Reference proteome</keyword>
<feature type="compositionally biased region" description="Basic and acidic residues" evidence="1">
    <location>
        <begin position="198"/>
        <end position="208"/>
    </location>
</feature>
<reference evidence="2 3" key="1">
    <citation type="journal article" date="2005" name="Science">
        <title>The genome of the basidiomycetous yeast and human pathogen Cryptococcus neoformans.</title>
        <authorList>
            <person name="Loftus B.J."/>
            <person name="Fung E."/>
            <person name="Roncaglia P."/>
            <person name="Rowley D."/>
            <person name="Amedeo P."/>
            <person name="Bruno D."/>
            <person name="Vamathevan J."/>
            <person name="Miranda M."/>
            <person name="Anderson I.J."/>
            <person name="Fraser J.A."/>
            <person name="Allen J.E."/>
            <person name="Bosdet I.E."/>
            <person name="Brent M.R."/>
            <person name="Chiu R."/>
            <person name="Doering T.L."/>
            <person name="Donlin M.J."/>
            <person name="D'Souza C.A."/>
            <person name="Fox D.S."/>
            <person name="Grinberg V."/>
            <person name="Fu J."/>
            <person name="Fukushima M."/>
            <person name="Haas B.J."/>
            <person name="Huang J.C."/>
            <person name="Janbon G."/>
            <person name="Jones S.J."/>
            <person name="Koo H.L."/>
            <person name="Krzywinski M.I."/>
            <person name="Kwon-Chung J.K."/>
            <person name="Lengeler K.B."/>
            <person name="Maiti R."/>
            <person name="Marra M.A."/>
            <person name="Marra R.E."/>
            <person name="Mathewson C.A."/>
            <person name="Mitchell T.G."/>
            <person name="Pertea M."/>
            <person name="Riggs F.R."/>
            <person name="Salzberg S.L."/>
            <person name="Schein J.E."/>
            <person name="Shvartsbeyn A."/>
            <person name="Shin H."/>
            <person name="Shumway M."/>
            <person name="Specht C.A."/>
            <person name="Suh B.B."/>
            <person name="Tenney A."/>
            <person name="Utterback T.R."/>
            <person name="Wickes B.L."/>
            <person name="Wortman J.R."/>
            <person name="Wye N.H."/>
            <person name="Kronstad J.W."/>
            <person name="Lodge J.K."/>
            <person name="Heitman J."/>
            <person name="Davis R.W."/>
            <person name="Fraser C.M."/>
            <person name="Hyman R.W."/>
        </authorList>
    </citation>
    <scope>NUCLEOTIDE SEQUENCE [LARGE SCALE GENOMIC DNA]</scope>
    <source>
        <strain evidence="3">JEC21 / ATCC MYA-565</strain>
    </source>
</reference>
<evidence type="ECO:0000313" key="2">
    <source>
        <dbReference type="EMBL" id="AAW42170.2"/>
    </source>
</evidence>
<organism evidence="2 3">
    <name type="scientific">Cryptococcus deneoformans (strain JEC21 / ATCC MYA-565)</name>
    <name type="common">Cryptococcus neoformans var. neoformans serotype D</name>
    <dbReference type="NCBI Taxonomy" id="214684"/>
    <lineage>
        <taxon>Eukaryota</taxon>
        <taxon>Fungi</taxon>
        <taxon>Dikarya</taxon>
        <taxon>Basidiomycota</taxon>
        <taxon>Agaricomycotina</taxon>
        <taxon>Tremellomycetes</taxon>
        <taxon>Tremellales</taxon>
        <taxon>Cryptococcaceae</taxon>
        <taxon>Cryptococcus</taxon>
        <taxon>Cryptococcus neoformans species complex</taxon>
    </lineage>
</organism>
<feature type="region of interest" description="Disordered" evidence="1">
    <location>
        <begin position="166"/>
        <end position="396"/>
    </location>
</feature>
<dbReference type="InParanoid" id="Q5KKR4"/>
<evidence type="ECO:0000313" key="3">
    <source>
        <dbReference type="Proteomes" id="UP000002149"/>
    </source>
</evidence>
<dbReference type="EMBL" id="AE017343">
    <property type="protein sequence ID" value="AAW42170.2"/>
    <property type="molecule type" value="Genomic_DNA"/>
</dbReference>
<feature type="compositionally biased region" description="Polar residues" evidence="1">
    <location>
        <begin position="222"/>
        <end position="239"/>
    </location>
</feature>
<feature type="compositionally biased region" description="Basic residues" evidence="1">
    <location>
        <begin position="184"/>
        <end position="197"/>
    </location>
</feature>
<dbReference type="PaxDb" id="214684-Q5KKR4"/>
<dbReference type="GeneID" id="3256186"/>
<name>Q5KKR4_CRYD1</name>
<dbReference type="AlphaFoldDB" id="Q5KKR4"/>
<dbReference type="Proteomes" id="UP000002149">
    <property type="component" value="Chromosome 3"/>
</dbReference>
<sequence>MPPIVELLVPPLWNSWPTTLAVHLVPSSSSVDMPLEVTPAPFAASQRLPYVPAVPRPADSGGGMFPSGASSLDGAGPAMAAASAIIPPAPGGVAGPHRAIPALPDAGYTSVNPPWFSMRSQGPPSIYSSSYAGPCSLYDSELREPPHYQGHIYSHHPVIRNENWASSSLPAPRRGPPSPDSVMIHHRHHHHHHRRHHDHDDDLDRKSDTSYYAMPKDKQRSRAGSVSSVPDTEGLNESQAYRRRSRSISQGQTYKRHRSPSLPPGNVHHLHTSISPSPLAVNDGELPGNVGHSVLPPLDAARRPQRMSLPPEEEHRPRPQLFVPPGYEAPELRKGKKQDIRGGFEATDERRGRHSSAASEDSVRSHLHRNNSTFIPGGFQTHSRHRSGSYLLPESGYDRSASPPLVMHGPASAVSGPHYPPDIEGNYRRRTASMQGLERPEQTSSEYQIPSMAGGQVVYDDSASVASDSRMTLEDGAVSGRTSQYGLPRYPHQPKMDYRRFCVQRGNADVFLD</sequence>
<dbReference type="VEuPathDB" id="FungiDB:CNC02110"/>
<evidence type="ECO:0000256" key="1">
    <source>
        <dbReference type="SAM" id="MobiDB-lite"/>
    </source>
</evidence>
<gene>
    <name evidence="2" type="ordered locus">CNC02110</name>
</gene>
<feature type="compositionally biased region" description="Basic and acidic residues" evidence="1">
    <location>
        <begin position="330"/>
        <end position="351"/>
    </location>
</feature>
<protein>
    <submittedName>
        <fullName evidence="2">Expressed protein</fullName>
    </submittedName>
</protein>
<dbReference type="KEGG" id="cne:CNC02110"/>
<dbReference type="HOGENOM" id="CLU_046557_0_0_1"/>
<dbReference type="OrthoDB" id="2564882at2759"/>
<dbReference type="RefSeq" id="XP_024512376.1">
    <property type="nucleotide sequence ID" value="XM_024656719.1"/>
</dbReference>
<proteinExistence type="predicted"/>
<accession>Q5KKR4</accession>